<reference evidence="1" key="1">
    <citation type="submission" date="2021-11" db="EMBL/GenBank/DDBJ databases">
        <title>Purpureocillium_takamizusanense_genome.</title>
        <authorList>
            <person name="Nguyen N.-H."/>
        </authorList>
    </citation>
    <scope>NUCLEOTIDE SEQUENCE</scope>
    <source>
        <strain evidence="1">PT3</strain>
    </source>
</reference>
<dbReference type="KEGG" id="ptkz:JDV02_000079"/>
<dbReference type="GeneID" id="72062046"/>
<dbReference type="OrthoDB" id="4925669at2759"/>
<dbReference type="AlphaFoldDB" id="A0A9Q8V608"/>
<keyword evidence="2" id="KW-1185">Reference proteome</keyword>
<organism evidence="1 2">
    <name type="scientific">Purpureocillium takamizusanense</name>
    <dbReference type="NCBI Taxonomy" id="2060973"/>
    <lineage>
        <taxon>Eukaryota</taxon>
        <taxon>Fungi</taxon>
        <taxon>Dikarya</taxon>
        <taxon>Ascomycota</taxon>
        <taxon>Pezizomycotina</taxon>
        <taxon>Sordariomycetes</taxon>
        <taxon>Hypocreomycetidae</taxon>
        <taxon>Hypocreales</taxon>
        <taxon>Ophiocordycipitaceae</taxon>
        <taxon>Purpureocillium</taxon>
    </lineage>
</organism>
<name>A0A9Q8V608_9HYPO</name>
<proteinExistence type="predicted"/>
<dbReference type="Proteomes" id="UP000829364">
    <property type="component" value="Chromosome 1"/>
</dbReference>
<accession>A0A9Q8V608</accession>
<sequence>MSATLEKLPTAALLKITGYLHGPLDILALACVNKTMHERVTTRAQQILGPIIARNIFAINIHVLLRVAYATTLFRDCLPKLSEFALPAPIQIHDFAVLACAAHLAGHTTKLVIKKGMELVFNQSLCPFTPVLSYTTAAYATWLNKGICIQRCALIDYAARIWLSKQMAAPDSPRFAWRDFLLDLYPAETVNNGLWCEHWCSLVQDAYMPEGQWRQLVTRAIQARL</sequence>
<dbReference type="EMBL" id="CP086354">
    <property type="protein sequence ID" value="UNI13322.1"/>
    <property type="molecule type" value="Genomic_DNA"/>
</dbReference>
<dbReference type="RefSeq" id="XP_047836803.1">
    <property type="nucleotide sequence ID" value="XM_047980846.1"/>
</dbReference>
<protein>
    <recommendedName>
        <fullName evidence="3">F-box domain-containing protein</fullName>
    </recommendedName>
</protein>
<gene>
    <name evidence="1" type="ORF">JDV02_000079</name>
</gene>
<evidence type="ECO:0000313" key="2">
    <source>
        <dbReference type="Proteomes" id="UP000829364"/>
    </source>
</evidence>
<evidence type="ECO:0000313" key="1">
    <source>
        <dbReference type="EMBL" id="UNI13322.1"/>
    </source>
</evidence>
<evidence type="ECO:0008006" key="3">
    <source>
        <dbReference type="Google" id="ProtNLM"/>
    </source>
</evidence>